<sequence length="311" mass="35235">MARTTKQPVVLDGIELSALLDDWRTHLRARNIAPSTVDSYLICAKNLLAHLTEAGMPTTTTGIAREHVEAFLAAMGERLSAATVAKHYRSLQQMFKWLVDDGEIDHSPMERMRPPRVPEQPVDVLTHDELRRLLATTKGNTYENRRDAAILWMFIETGMRASEVCDLAAEQVDQGQQLLHDVMGKGRRKRHVAYGPKTSDALRRYLRVRAAHPMAKVSTALWLGKKGKLTDSGIRQLLERRALDAGVKNVHPHKFRHTFAHNQLAEGTQETDLMRMAGWRSRQMVGRYAASTADERAIAAYRRNRWTDKLG</sequence>
<name>A0A1I2G4L3_9ACTN</name>
<comment type="similarity">
    <text evidence="1">Belongs to the 'phage' integrase family.</text>
</comment>
<dbReference type="PANTHER" id="PTHR30349">
    <property type="entry name" value="PHAGE INTEGRASE-RELATED"/>
    <property type="match status" value="1"/>
</dbReference>
<dbReference type="InterPro" id="IPR011010">
    <property type="entry name" value="DNA_brk_join_enz"/>
</dbReference>
<feature type="domain" description="Core-binding (CB)" evidence="7">
    <location>
        <begin position="14"/>
        <end position="99"/>
    </location>
</feature>
<dbReference type="Pfam" id="PF13495">
    <property type="entry name" value="Phage_int_SAM_4"/>
    <property type="match status" value="1"/>
</dbReference>
<dbReference type="SUPFAM" id="SSF56349">
    <property type="entry name" value="DNA breaking-rejoining enzymes"/>
    <property type="match status" value="1"/>
</dbReference>
<keyword evidence="4" id="KW-0233">DNA recombination</keyword>
<dbReference type="Pfam" id="PF00589">
    <property type="entry name" value="Phage_integrase"/>
    <property type="match status" value="1"/>
</dbReference>
<evidence type="ECO:0000256" key="4">
    <source>
        <dbReference type="ARBA" id="ARBA00023172"/>
    </source>
</evidence>
<evidence type="ECO:0000256" key="2">
    <source>
        <dbReference type="ARBA" id="ARBA00022908"/>
    </source>
</evidence>
<evidence type="ECO:0000313" key="9">
    <source>
        <dbReference type="Proteomes" id="UP000198589"/>
    </source>
</evidence>
<protein>
    <submittedName>
        <fullName evidence="8">Site-specific recombinase XerD</fullName>
    </submittedName>
</protein>
<evidence type="ECO:0000256" key="1">
    <source>
        <dbReference type="ARBA" id="ARBA00008857"/>
    </source>
</evidence>
<keyword evidence="9" id="KW-1185">Reference proteome</keyword>
<dbReference type="GO" id="GO:0003677">
    <property type="term" value="F:DNA binding"/>
    <property type="evidence" value="ECO:0007669"/>
    <property type="project" value="UniProtKB-UniRule"/>
</dbReference>
<dbReference type="InterPro" id="IPR050090">
    <property type="entry name" value="Tyrosine_recombinase_XerCD"/>
</dbReference>
<evidence type="ECO:0000256" key="5">
    <source>
        <dbReference type="PROSITE-ProRule" id="PRU01248"/>
    </source>
</evidence>
<proteinExistence type="inferred from homology"/>
<dbReference type="InterPro" id="IPR010998">
    <property type="entry name" value="Integrase_recombinase_N"/>
</dbReference>
<dbReference type="PROSITE" id="PS51898">
    <property type="entry name" value="TYR_RECOMBINASE"/>
    <property type="match status" value="1"/>
</dbReference>
<evidence type="ECO:0000256" key="3">
    <source>
        <dbReference type="ARBA" id="ARBA00023125"/>
    </source>
</evidence>
<dbReference type="GO" id="GO:0015074">
    <property type="term" value="P:DNA integration"/>
    <property type="evidence" value="ECO:0007669"/>
    <property type="project" value="UniProtKB-KW"/>
</dbReference>
<dbReference type="OrthoDB" id="3183879at2"/>
<dbReference type="STRING" id="1798228.SAMN05216574_10917"/>
<keyword evidence="3 5" id="KW-0238">DNA-binding</keyword>
<dbReference type="Proteomes" id="UP000198589">
    <property type="component" value="Unassembled WGS sequence"/>
</dbReference>
<gene>
    <name evidence="8" type="ORF">SAMN05216574_10917</name>
</gene>
<dbReference type="InterPro" id="IPR004107">
    <property type="entry name" value="Integrase_SAM-like_N"/>
</dbReference>
<dbReference type="InterPro" id="IPR013762">
    <property type="entry name" value="Integrase-like_cat_sf"/>
</dbReference>
<evidence type="ECO:0000259" key="7">
    <source>
        <dbReference type="PROSITE" id="PS51900"/>
    </source>
</evidence>
<evidence type="ECO:0000313" key="8">
    <source>
        <dbReference type="EMBL" id="SFF11920.1"/>
    </source>
</evidence>
<dbReference type="PANTHER" id="PTHR30349:SF41">
    <property type="entry name" value="INTEGRASE_RECOMBINASE PROTEIN MJ0367-RELATED"/>
    <property type="match status" value="1"/>
</dbReference>
<evidence type="ECO:0000259" key="6">
    <source>
        <dbReference type="PROSITE" id="PS51898"/>
    </source>
</evidence>
<keyword evidence="2" id="KW-0229">DNA integration</keyword>
<dbReference type="Gene3D" id="1.10.150.130">
    <property type="match status" value="1"/>
</dbReference>
<dbReference type="GO" id="GO:0006310">
    <property type="term" value="P:DNA recombination"/>
    <property type="evidence" value="ECO:0007669"/>
    <property type="project" value="UniProtKB-KW"/>
</dbReference>
<dbReference type="PROSITE" id="PS51900">
    <property type="entry name" value="CB"/>
    <property type="match status" value="1"/>
</dbReference>
<accession>A0A1I2G4L3</accession>
<dbReference type="InterPro" id="IPR044068">
    <property type="entry name" value="CB"/>
</dbReference>
<organism evidence="8 9">
    <name type="scientific">Blastococcus tunisiensis</name>
    <dbReference type="NCBI Taxonomy" id="1798228"/>
    <lineage>
        <taxon>Bacteria</taxon>
        <taxon>Bacillati</taxon>
        <taxon>Actinomycetota</taxon>
        <taxon>Actinomycetes</taxon>
        <taxon>Geodermatophilales</taxon>
        <taxon>Geodermatophilaceae</taxon>
        <taxon>Blastococcus</taxon>
    </lineage>
</organism>
<dbReference type="EMBL" id="FOND01000009">
    <property type="protein sequence ID" value="SFF11920.1"/>
    <property type="molecule type" value="Genomic_DNA"/>
</dbReference>
<feature type="domain" description="Tyr recombinase" evidence="6">
    <location>
        <begin position="120"/>
        <end position="302"/>
    </location>
</feature>
<dbReference type="Gene3D" id="1.10.443.10">
    <property type="entry name" value="Intergrase catalytic core"/>
    <property type="match status" value="1"/>
</dbReference>
<reference evidence="9" key="1">
    <citation type="submission" date="2016-10" db="EMBL/GenBank/DDBJ databases">
        <authorList>
            <person name="Varghese N."/>
            <person name="Submissions S."/>
        </authorList>
    </citation>
    <scope>NUCLEOTIDE SEQUENCE [LARGE SCALE GENOMIC DNA]</scope>
    <source>
        <strain evidence="9">DSM 46838</strain>
    </source>
</reference>
<dbReference type="RefSeq" id="WP_092198933.1">
    <property type="nucleotide sequence ID" value="NZ_FOND01000009.1"/>
</dbReference>
<dbReference type="AlphaFoldDB" id="A0A1I2G4L3"/>
<dbReference type="InterPro" id="IPR002104">
    <property type="entry name" value="Integrase_catalytic"/>
</dbReference>